<evidence type="ECO:0000259" key="1">
    <source>
        <dbReference type="PROSITE" id="PS51819"/>
    </source>
</evidence>
<dbReference type="PANTHER" id="PTHR43279:SF1">
    <property type="entry name" value="CATECHOL-2,3-DIOXYGENASE"/>
    <property type="match status" value="1"/>
</dbReference>
<dbReference type="AlphaFoldDB" id="A0A501WVT4"/>
<dbReference type="OrthoDB" id="9792626at2"/>
<evidence type="ECO:0000313" key="3">
    <source>
        <dbReference type="Proteomes" id="UP000319255"/>
    </source>
</evidence>
<keyword evidence="3" id="KW-1185">Reference proteome</keyword>
<dbReference type="PROSITE" id="PS51819">
    <property type="entry name" value="VOC"/>
    <property type="match status" value="1"/>
</dbReference>
<comment type="caution">
    <text evidence="2">The sequence shown here is derived from an EMBL/GenBank/DDBJ whole genome shotgun (WGS) entry which is preliminary data.</text>
</comment>
<dbReference type="EMBL" id="VFRP01000003">
    <property type="protein sequence ID" value="TPE52530.1"/>
    <property type="molecule type" value="Genomic_DNA"/>
</dbReference>
<dbReference type="InterPro" id="IPR037523">
    <property type="entry name" value="VOC_core"/>
</dbReference>
<dbReference type="Proteomes" id="UP000319255">
    <property type="component" value="Unassembled WGS sequence"/>
</dbReference>
<feature type="domain" description="VOC" evidence="1">
    <location>
        <begin position="9"/>
        <end position="125"/>
    </location>
</feature>
<sequence length="270" mass="28736">MATSDAPIEIGHVALTVHDLGKLSGFYQRSVGLDLLGSDSETARLGAGGRMLVELRRDAAARFRSPREAGLFHTAFLLPDRADLGALLDAYAERGARLQGASDHAVSEALYLSDPEGNGIEIYVDRPREAWPRGAGGIGMTTEPLDIADLRRAATGRWTGAPAGTVVGHVHLQVGAIPEAEVFYTGPLGMSLVTRYPGASFFATGGYHHHLATNVWNSRHAGPRDYPATGLAEVALRAEDAEYERLAAQAGGEGLRDPWNTRFSVAPKAA</sequence>
<dbReference type="InterPro" id="IPR004360">
    <property type="entry name" value="Glyas_Fos-R_dOase_dom"/>
</dbReference>
<dbReference type="Gene3D" id="3.10.180.10">
    <property type="entry name" value="2,3-Dihydroxybiphenyl 1,2-Dioxygenase, domain 1"/>
    <property type="match status" value="2"/>
</dbReference>
<dbReference type="PANTHER" id="PTHR43279">
    <property type="entry name" value="CATECHOL-2,3-DIOXYGENASE"/>
    <property type="match status" value="1"/>
</dbReference>
<dbReference type="InterPro" id="IPR029068">
    <property type="entry name" value="Glyas_Bleomycin-R_OHBP_Dase"/>
</dbReference>
<reference evidence="2 3" key="1">
    <citation type="submission" date="2019-06" db="EMBL/GenBank/DDBJ databases">
        <title>A novel bacterium of genus Amaricoccus, isolated from marine sediment.</title>
        <authorList>
            <person name="Huang H."/>
            <person name="Mo K."/>
            <person name="Hu Y."/>
        </authorList>
    </citation>
    <scope>NUCLEOTIDE SEQUENCE [LARGE SCALE GENOMIC DNA]</scope>
    <source>
        <strain evidence="2 3">HB172011</strain>
    </source>
</reference>
<name>A0A501WVT4_9RHOB</name>
<dbReference type="RefSeq" id="WP_140453013.1">
    <property type="nucleotide sequence ID" value="NZ_VFRP01000003.1"/>
</dbReference>
<accession>A0A501WVT4</accession>
<evidence type="ECO:0000313" key="2">
    <source>
        <dbReference type="EMBL" id="TPE52530.1"/>
    </source>
</evidence>
<dbReference type="Pfam" id="PF00903">
    <property type="entry name" value="Glyoxalase"/>
    <property type="match status" value="2"/>
</dbReference>
<proteinExistence type="predicted"/>
<protein>
    <submittedName>
        <fullName evidence="2">VOC family protein</fullName>
    </submittedName>
</protein>
<organism evidence="2 3">
    <name type="scientific">Amaricoccus solimangrovi</name>
    <dbReference type="NCBI Taxonomy" id="2589815"/>
    <lineage>
        <taxon>Bacteria</taxon>
        <taxon>Pseudomonadati</taxon>
        <taxon>Pseudomonadota</taxon>
        <taxon>Alphaproteobacteria</taxon>
        <taxon>Rhodobacterales</taxon>
        <taxon>Paracoccaceae</taxon>
        <taxon>Amaricoccus</taxon>
    </lineage>
</organism>
<dbReference type="SUPFAM" id="SSF54593">
    <property type="entry name" value="Glyoxalase/Bleomycin resistance protein/Dihydroxybiphenyl dioxygenase"/>
    <property type="match status" value="2"/>
</dbReference>
<gene>
    <name evidence="2" type="ORF">FJM51_04945</name>
</gene>